<keyword evidence="2" id="KW-1185">Reference proteome</keyword>
<organism evidence="1 2">
    <name type="scientific">Mycena pura</name>
    <dbReference type="NCBI Taxonomy" id="153505"/>
    <lineage>
        <taxon>Eukaryota</taxon>
        <taxon>Fungi</taxon>
        <taxon>Dikarya</taxon>
        <taxon>Basidiomycota</taxon>
        <taxon>Agaricomycotina</taxon>
        <taxon>Agaricomycetes</taxon>
        <taxon>Agaricomycetidae</taxon>
        <taxon>Agaricales</taxon>
        <taxon>Marasmiineae</taxon>
        <taxon>Mycenaceae</taxon>
        <taxon>Mycena</taxon>
    </lineage>
</organism>
<dbReference type="AlphaFoldDB" id="A0AAD6UQD4"/>
<proteinExistence type="predicted"/>
<dbReference type="EMBL" id="JARJCW010000118">
    <property type="protein sequence ID" value="KAJ7192549.1"/>
    <property type="molecule type" value="Genomic_DNA"/>
</dbReference>
<name>A0AAD6UQD4_9AGAR</name>
<evidence type="ECO:0000313" key="2">
    <source>
        <dbReference type="Proteomes" id="UP001219525"/>
    </source>
</evidence>
<comment type="caution">
    <text evidence="1">The sequence shown here is derived from an EMBL/GenBank/DDBJ whole genome shotgun (WGS) entry which is preliminary data.</text>
</comment>
<accession>A0AAD6UQD4</accession>
<evidence type="ECO:0000313" key="1">
    <source>
        <dbReference type="EMBL" id="KAJ7192549.1"/>
    </source>
</evidence>
<reference evidence="1" key="1">
    <citation type="submission" date="2023-03" db="EMBL/GenBank/DDBJ databases">
        <title>Massive genome expansion in bonnet fungi (Mycena s.s.) driven by repeated elements and novel gene families across ecological guilds.</title>
        <authorList>
            <consortium name="Lawrence Berkeley National Laboratory"/>
            <person name="Harder C.B."/>
            <person name="Miyauchi S."/>
            <person name="Viragh M."/>
            <person name="Kuo A."/>
            <person name="Thoen E."/>
            <person name="Andreopoulos B."/>
            <person name="Lu D."/>
            <person name="Skrede I."/>
            <person name="Drula E."/>
            <person name="Henrissat B."/>
            <person name="Morin E."/>
            <person name="Kohler A."/>
            <person name="Barry K."/>
            <person name="LaButti K."/>
            <person name="Morin E."/>
            <person name="Salamov A."/>
            <person name="Lipzen A."/>
            <person name="Mereny Z."/>
            <person name="Hegedus B."/>
            <person name="Baldrian P."/>
            <person name="Stursova M."/>
            <person name="Weitz H."/>
            <person name="Taylor A."/>
            <person name="Grigoriev I.V."/>
            <person name="Nagy L.G."/>
            <person name="Martin F."/>
            <person name="Kauserud H."/>
        </authorList>
    </citation>
    <scope>NUCLEOTIDE SEQUENCE</scope>
    <source>
        <strain evidence="1">9144</strain>
    </source>
</reference>
<dbReference type="Proteomes" id="UP001219525">
    <property type="component" value="Unassembled WGS sequence"/>
</dbReference>
<gene>
    <name evidence="1" type="ORF">GGX14DRAFT_406217</name>
</gene>
<protein>
    <submittedName>
        <fullName evidence="1">Uncharacterized protein</fullName>
    </submittedName>
</protein>
<sequence length="141" mass="15268">MSPRVVASEGPMPPGAYIAACQFRDLATVMCAAHGYSLGGELAIIDVDMAQELQCLHVQADLPRQTLLQCARCARCPKDRWGAAALYKRLAAGDIHGSLLQNDRKLTGMPANHFQGGNEVIWGNFPRAPTAPDSLGRFFLM</sequence>